<gene>
    <name evidence="1" type="ORF">LCGC14_1944340</name>
</gene>
<dbReference type="AlphaFoldDB" id="A0A0F9IGG9"/>
<evidence type="ECO:0000313" key="1">
    <source>
        <dbReference type="EMBL" id="KKL86477.1"/>
    </source>
</evidence>
<reference evidence="1" key="1">
    <citation type="journal article" date="2015" name="Nature">
        <title>Complex archaea that bridge the gap between prokaryotes and eukaryotes.</title>
        <authorList>
            <person name="Spang A."/>
            <person name="Saw J.H."/>
            <person name="Jorgensen S.L."/>
            <person name="Zaremba-Niedzwiedzka K."/>
            <person name="Martijn J."/>
            <person name="Lind A.E."/>
            <person name="van Eijk R."/>
            <person name="Schleper C."/>
            <person name="Guy L."/>
            <person name="Ettema T.J."/>
        </authorList>
    </citation>
    <scope>NUCLEOTIDE SEQUENCE</scope>
</reference>
<dbReference type="EMBL" id="LAZR01021106">
    <property type="protein sequence ID" value="KKL86477.1"/>
    <property type="molecule type" value="Genomic_DNA"/>
</dbReference>
<proteinExistence type="predicted"/>
<protein>
    <submittedName>
        <fullName evidence="1">Uncharacterized protein</fullName>
    </submittedName>
</protein>
<comment type="caution">
    <text evidence="1">The sequence shown here is derived from an EMBL/GenBank/DDBJ whole genome shotgun (WGS) entry which is preliminary data.</text>
</comment>
<organism evidence="1">
    <name type="scientific">marine sediment metagenome</name>
    <dbReference type="NCBI Taxonomy" id="412755"/>
    <lineage>
        <taxon>unclassified sequences</taxon>
        <taxon>metagenomes</taxon>
        <taxon>ecological metagenomes</taxon>
    </lineage>
</organism>
<sequence length="200" mass="22244">MLPRDQDVRNLAIYAPRLAYAMIIGVPRVPFIADIPIQFSSSTVNAPSIDQSFNNNLTQDTMIERVSFNVFQQNSFPGSPFQSLYFNQLKQSGQIGVGIQMQVFGGPKYAINDLFTDLGTLADVFAMTWPQGWPLAKQSNVRVIATLTQTPVSVPYNILISFLGWQLLDKSVEDLSDAEARSRLRKLGFESPDLASLLKP</sequence>
<accession>A0A0F9IGG9</accession>
<name>A0A0F9IGG9_9ZZZZ</name>